<sequence length="141" mass="16012">MPCTRCFRAGSGMSCRMAADSNRCERCIRDKKQCDGVAVASSLSRVLQTQRELEKDEDAAEEEIFALQEEMNRLQQNLGLSLARLRRIRTLKRNAESRGKELFQRGMIELDREDGILPALDAHELELTSELVSMEVPPDLD</sequence>
<keyword evidence="3" id="KW-1185">Reference proteome</keyword>
<dbReference type="EMBL" id="JAGTJQ010000016">
    <property type="protein sequence ID" value="KAH7010865.1"/>
    <property type="molecule type" value="Genomic_DNA"/>
</dbReference>
<dbReference type="OrthoDB" id="5089423at2759"/>
<dbReference type="Proteomes" id="UP000756346">
    <property type="component" value="Unassembled WGS sequence"/>
</dbReference>
<organism evidence="2 3">
    <name type="scientific">Microdochium trichocladiopsis</name>
    <dbReference type="NCBI Taxonomy" id="1682393"/>
    <lineage>
        <taxon>Eukaryota</taxon>
        <taxon>Fungi</taxon>
        <taxon>Dikarya</taxon>
        <taxon>Ascomycota</taxon>
        <taxon>Pezizomycotina</taxon>
        <taxon>Sordariomycetes</taxon>
        <taxon>Xylariomycetidae</taxon>
        <taxon>Xylariales</taxon>
        <taxon>Microdochiaceae</taxon>
        <taxon>Microdochium</taxon>
    </lineage>
</organism>
<evidence type="ECO:0008006" key="4">
    <source>
        <dbReference type="Google" id="ProtNLM"/>
    </source>
</evidence>
<proteinExistence type="predicted"/>
<protein>
    <recommendedName>
        <fullName evidence="4">Zn(2)-C6 fungal-type domain-containing protein</fullName>
    </recommendedName>
</protein>
<gene>
    <name evidence="2" type="ORF">B0I36DRAFT_300220</name>
</gene>
<dbReference type="GeneID" id="70181558"/>
<dbReference type="AlphaFoldDB" id="A0A9P9BHI4"/>
<accession>A0A9P9BHI4</accession>
<feature type="coiled-coil region" evidence="1">
    <location>
        <begin position="43"/>
        <end position="77"/>
    </location>
</feature>
<dbReference type="RefSeq" id="XP_046004350.1">
    <property type="nucleotide sequence ID" value="XM_046152012.1"/>
</dbReference>
<reference evidence="2" key="1">
    <citation type="journal article" date="2021" name="Nat. Commun.">
        <title>Genetic determinants of endophytism in the Arabidopsis root mycobiome.</title>
        <authorList>
            <person name="Mesny F."/>
            <person name="Miyauchi S."/>
            <person name="Thiergart T."/>
            <person name="Pickel B."/>
            <person name="Atanasova L."/>
            <person name="Karlsson M."/>
            <person name="Huettel B."/>
            <person name="Barry K.W."/>
            <person name="Haridas S."/>
            <person name="Chen C."/>
            <person name="Bauer D."/>
            <person name="Andreopoulos W."/>
            <person name="Pangilinan J."/>
            <person name="LaButti K."/>
            <person name="Riley R."/>
            <person name="Lipzen A."/>
            <person name="Clum A."/>
            <person name="Drula E."/>
            <person name="Henrissat B."/>
            <person name="Kohler A."/>
            <person name="Grigoriev I.V."/>
            <person name="Martin F.M."/>
            <person name="Hacquard S."/>
        </authorList>
    </citation>
    <scope>NUCLEOTIDE SEQUENCE</scope>
    <source>
        <strain evidence="2">MPI-CAGE-CH-0230</strain>
    </source>
</reference>
<name>A0A9P9BHI4_9PEZI</name>
<keyword evidence="1" id="KW-0175">Coiled coil</keyword>
<evidence type="ECO:0000256" key="1">
    <source>
        <dbReference type="SAM" id="Coils"/>
    </source>
</evidence>
<evidence type="ECO:0000313" key="2">
    <source>
        <dbReference type="EMBL" id="KAH7010865.1"/>
    </source>
</evidence>
<evidence type="ECO:0000313" key="3">
    <source>
        <dbReference type="Proteomes" id="UP000756346"/>
    </source>
</evidence>
<comment type="caution">
    <text evidence="2">The sequence shown here is derived from an EMBL/GenBank/DDBJ whole genome shotgun (WGS) entry which is preliminary data.</text>
</comment>